<dbReference type="InterPro" id="IPR028257">
    <property type="entry name" value="CEP126"/>
</dbReference>
<feature type="coiled-coil region" evidence="1">
    <location>
        <begin position="1088"/>
        <end position="1115"/>
    </location>
</feature>
<dbReference type="PANTHER" id="PTHR31191">
    <property type="entry name" value="CENTROSOMAL PROTEIN CEP126"/>
    <property type="match status" value="1"/>
</dbReference>
<feature type="compositionally biased region" description="Basic and acidic residues" evidence="2">
    <location>
        <begin position="732"/>
        <end position="742"/>
    </location>
</feature>
<feature type="region of interest" description="Disordered" evidence="2">
    <location>
        <begin position="933"/>
        <end position="957"/>
    </location>
</feature>
<evidence type="ECO:0000313" key="4">
    <source>
        <dbReference type="Proteomes" id="UP001164746"/>
    </source>
</evidence>
<reference evidence="3" key="1">
    <citation type="submission" date="2022-11" db="EMBL/GenBank/DDBJ databases">
        <title>Centuries of genome instability and evolution in soft-shell clam transmissible cancer (bioRxiv).</title>
        <authorList>
            <person name="Hart S.F.M."/>
            <person name="Yonemitsu M.A."/>
            <person name="Giersch R.M."/>
            <person name="Beal B.F."/>
            <person name="Arriagada G."/>
            <person name="Davis B.W."/>
            <person name="Ostrander E.A."/>
            <person name="Goff S.P."/>
            <person name="Metzger M.J."/>
        </authorList>
    </citation>
    <scope>NUCLEOTIDE SEQUENCE</scope>
    <source>
        <strain evidence="3">MELC-2E11</strain>
        <tissue evidence="3">Siphon/mantle</tissue>
    </source>
</reference>
<feature type="compositionally biased region" description="Basic residues" evidence="2">
    <location>
        <begin position="132"/>
        <end position="141"/>
    </location>
</feature>
<proteinExistence type="predicted"/>
<feature type="region of interest" description="Disordered" evidence="2">
    <location>
        <begin position="1117"/>
        <end position="1136"/>
    </location>
</feature>
<dbReference type="Pfam" id="PF15352">
    <property type="entry name" value="K1377"/>
    <property type="match status" value="1"/>
</dbReference>
<name>A0ABY7EEC3_MYAAR</name>
<sequence>MLGGAYSSQFKHMERQHVDTLKTLAENEKSDALARARKLSIETNKRRRALAVKRKTEAEREEKRRQQILSKRREKQQEATEKFQRSHFPSRPGSGTSTNRWSPRRANTQLEDALKLVRGNSGSVRSSSAKSRTSHAQHGHRSPSYYRQNSDPLSKPYFNKYAHPSINSSGQEDLHNKSLRNLNNSRTLFEQQLETYQQSLLQQQQKSLRDFNQQVMQEIENEDVLNVEQNGLGGEMGRSESLSSVDSLEENGSNDTVRESCDLEGYMGQKQNSGVNGVSGNNSNCYINGTRNVSFADNDKSSIRTVTNVNTSSYQNNNSHGSQNIDSYNAQVQALLKSSPKPSEQQKEQFYLQRQKEIHQQLADQEQKKQQEQRALEKQQKQQLLLQQQYEKQQQEQLQLEKRRQMLEQQKQQQENIKKQEENPRPKVEVKAWTTPSPHPPSQASVMGTQPTLVTNASPYSETVTNGLPVKPEQSKATVVNAVTSVGYASTATSLPQNSSTISAPQRTVQQMSTKPSSAAQQLSPKPSTAQATKITPTPPATTVTTKPPPNPANYGNSYGAAFAAKQNQQQQKSSSVSSQQKPNETVCSTKSDSSSSTRLTMTTGTVPLSWGDQSATKVPYMMGPSTAVNGDDIADTDSVSTICDEKEPEPKEVKSILKRPPSGKKGGILKKSGSTGNMRDIRDSLEITRVHLQTSAEEQEQRPTKKNVRFDDMCYYDEPEHYSSDDKIFVRRDDAGSEKPTRPVSAVTPKSSRVDSKPPRATSATVRTSTIPRAKTQVVRPQGTAHIITQSTLNLDPTGGNEKMTIVNGNFMEKVPAMARANQTAVTVAPVTVYNTSTSYMKPEPPQKGSYAVTSIIMPKGDSAPFLYPNGKQVMTSQGPAPACSMNGPTQTSAGSKHEGAVYDDNGLRIDRTPTDDEINFLWDKLRTCLSRNSTATPDKGQTPVGPDGNQTGPRQAAPVAHTYIDGNTLGQFNSLNRVAQPPHTNNTNNPAIRRQNSLDNAAAANTYTRRYGLLQQRKQQPNPQSLKSRQASPQQGYTVYQAPSLAGFLAAEQLANQSVSESHIHQAIDEAQTRQQAVIATKPKMKSALSVEEQRLMQSLDRLNEQLQVTEGQIPVNGTTNQPVPTQQQQQEQQQRQHVVHVSGFKGHAPLTAQRRIIETGNHKARLRITSAALKRNELIDLSSCR</sequence>
<feature type="region of interest" description="Disordered" evidence="2">
    <location>
        <begin position="493"/>
        <end position="611"/>
    </location>
</feature>
<feature type="region of interest" description="Disordered" evidence="2">
    <location>
        <begin position="732"/>
        <end position="769"/>
    </location>
</feature>
<feature type="compositionally biased region" description="Low complexity" evidence="2">
    <location>
        <begin position="121"/>
        <end position="131"/>
    </location>
</feature>
<feature type="compositionally biased region" description="Low complexity" evidence="2">
    <location>
        <begin position="566"/>
        <end position="606"/>
    </location>
</feature>
<organism evidence="3 4">
    <name type="scientific">Mya arenaria</name>
    <name type="common">Soft-shell clam</name>
    <dbReference type="NCBI Taxonomy" id="6604"/>
    <lineage>
        <taxon>Eukaryota</taxon>
        <taxon>Metazoa</taxon>
        <taxon>Spiralia</taxon>
        <taxon>Lophotrochozoa</taxon>
        <taxon>Mollusca</taxon>
        <taxon>Bivalvia</taxon>
        <taxon>Autobranchia</taxon>
        <taxon>Heteroconchia</taxon>
        <taxon>Euheterodonta</taxon>
        <taxon>Imparidentia</taxon>
        <taxon>Neoheterodontei</taxon>
        <taxon>Myida</taxon>
        <taxon>Myoidea</taxon>
        <taxon>Myidae</taxon>
        <taxon>Mya</taxon>
    </lineage>
</organism>
<feature type="coiled-coil region" evidence="1">
    <location>
        <begin position="179"/>
        <end position="221"/>
    </location>
</feature>
<feature type="region of interest" description="Disordered" evidence="2">
    <location>
        <begin position="975"/>
        <end position="997"/>
    </location>
</feature>
<feature type="compositionally biased region" description="Polar residues" evidence="2">
    <location>
        <begin position="93"/>
        <end position="110"/>
    </location>
</feature>
<protein>
    <submittedName>
        <fullName evidence="3">CE126-like protein</fullName>
    </submittedName>
</protein>
<feature type="region of interest" description="Disordered" evidence="2">
    <location>
        <begin position="646"/>
        <end position="679"/>
    </location>
</feature>
<feature type="compositionally biased region" description="Basic and acidic residues" evidence="2">
    <location>
        <begin position="646"/>
        <end position="656"/>
    </location>
</feature>
<keyword evidence="4" id="KW-1185">Reference proteome</keyword>
<feature type="compositionally biased region" description="Polar residues" evidence="2">
    <location>
        <begin position="493"/>
        <end position="528"/>
    </location>
</feature>
<feature type="region of interest" description="Disordered" evidence="2">
    <location>
        <begin position="230"/>
        <end position="258"/>
    </location>
</feature>
<feature type="compositionally biased region" description="Basic and acidic residues" evidence="2">
    <location>
        <begin position="54"/>
        <end position="65"/>
    </location>
</feature>
<feature type="compositionally biased region" description="Low complexity" evidence="2">
    <location>
        <begin position="529"/>
        <end position="546"/>
    </location>
</feature>
<dbReference type="EMBL" id="CP111017">
    <property type="protein sequence ID" value="WAR07277.1"/>
    <property type="molecule type" value="Genomic_DNA"/>
</dbReference>
<dbReference type="Proteomes" id="UP001164746">
    <property type="component" value="Chromosome 6"/>
</dbReference>
<dbReference type="PANTHER" id="PTHR31191:SF4">
    <property type="entry name" value="CENTROSOMAL PROTEIN OF 126 KDA"/>
    <property type="match status" value="1"/>
</dbReference>
<gene>
    <name evidence="3" type="ORF">MAR_017235</name>
</gene>
<evidence type="ECO:0000256" key="1">
    <source>
        <dbReference type="SAM" id="Coils"/>
    </source>
</evidence>
<feature type="compositionally biased region" description="Polar residues" evidence="2">
    <location>
        <begin position="1117"/>
        <end position="1128"/>
    </location>
</feature>
<accession>A0ABY7EEC3</accession>
<feature type="compositionally biased region" description="Basic and acidic residues" evidence="2">
    <location>
        <begin position="75"/>
        <end position="84"/>
    </location>
</feature>
<evidence type="ECO:0000256" key="2">
    <source>
        <dbReference type="SAM" id="MobiDB-lite"/>
    </source>
</evidence>
<feature type="region of interest" description="Disordered" evidence="2">
    <location>
        <begin position="1018"/>
        <end position="1037"/>
    </location>
</feature>
<feature type="region of interest" description="Disordered" evidence="2">
    <location>
        <begin position="407"/>
        <end position="448"/>
    </location>
</feature>
<feature type="compositionally biased region" description="Basic and acidic residues" evidence="2">
    <location>
        <begin position="416"/>
        <end position="430"/>
    </location>
</feature>
<evidence type="ECO:0000313" key="3">
    <source>
        <dbReference type="EMBL" id="WAR07277.1"/>
    </source>
</evidence>
<feature type="region of interest" description="Disordered" evidence="2">
    <location>
        <begin position="47"/>
        <end position="176"/>
    </location>
</feature>
<keyword evidence="1" id="KW-0175">Coiled coil</keyword>
<feature type="region of interest" description="Disordered" evidence="2">
    <location>
        <begin position="879"/>
        <end position="900"/>
    </location>
</feature>